<name>A0A9X2EH04_9NOCA</name>
<feature type="region of interest" description="Disordered" evidence="1">
    <location>
        <begin position="76"/>
        <end position="110"/>
    </location>
</feature>
<keyword evidence="4" id="KW-1185">Reference proteome</keyword>
<evidence type="ECO:0000313" key="4">
    <source>
        <dbReference type="Proteomes" id="UP001139157"/>
    </source>
</evidence>
<proteinExistence type="predicted"/>
<sequence length="110" mass="11752">MKLLDHPIVKTAVAPQTQIKIHGVLLLAYFLQIPIAVIWLSGSISYLTFISVETALGAHWAGIIAALSWLSSKRVEDNGSPSGTEAVSESPGCSRCRCRETPGETENGGM</sequence>
<feature type="transmembrane region" description="Helical" evidence="2">
    <location>
        <begin position="21"/>
        <end position="40"/>
    </location>
</feature>
<feature type="transmembrane region" description="Helical" evidence="2">
    <location>
        <begin position="46"/>
        <end position="70"/>
    </location>
</feature>
<keyword evidence="2" id="KW-0812">Transmembrane</keyword>
<keyword evidence="2" id="KW-0472">Membrane</keyword>
<reference evidence="3" key="1">
    <citation type="submission" date="2022-06" db="EMBL/GenBank/DDBJ databases">
        <title>Novel species in genus nocardia.</title>
        <authorList>
            <person name="Li F."/>
        </authorList>
    </citation>
    <scope>NUCLEOTIDE SEQUENCE</scope>
    <source>
        <strain evidence="3">CDC141</strain>
    </source>
</reference>
<dbReference type="AlphaFoldDB" id="A0A9X2EH04"/>
<protein>
    <submittedName>
        <fullName evidence="3">Uncharacterized protein</fullName>
    </submittedName>
</protein>
<evidence type="ECO:0000313" key="3">
    <source>
        <dbReference type="EMBL" id="MCM6778048.1"/>
    </source>
</evidence>
<keyword evidence="2" id="KW-1133">Transmembrane helix</keyword>
<dbReference type="Proteomes" id="UP001139157">
    <property type="component" value="Unassembled WGS sequence"/>
</dbReference>
<organism evidence="3 4">
    <name type="scientific">Nocardia pulmonis</name>
    <dbReference type="NCBI Taxonomy" id="2951408"/>
    <lineage>
        <taxon>Bacteria</taxon>
        <taxon>Bacillati</taxon>
        <taxon>Actinomycetota</taxon>
        <taxon>Actinomycetes</taxon>
        <taxon>Mycobacteriales</taxon>
        <taxon>Nocardiaceae</taxon>
        <taxon>Nocardia</taxon>
    </lineage>
</organism>
<dbReference type="RefSeq" id="WP_251917504.1">
    <property type="nucleotide sequence ID" value="NZ_JAMRXG010000018.1"/>
</dbReference>
<comment type="caution">
    <text evidence="3">The sequence shown here is derived from an EMBL/GenBank/DDBJ whole genome shotgun (WGS) entry which is preliminary data.</text>
</comment>
<evidence type="ECO:0000256" key="1">
    <source>
        <dbReference type="SAM" id="MobiDB-lite"/>
    </source>
</evidence>
<gene>
    <name evidence="3" type="ORF">NDR86_31645</name>
</gene>
<accession>A0A9X2EH04</accession>
<evidence type="ECO:0000256" key="2">
    <source>
        <dbReference type="SAM" id="Phobius"/>
    </source>
</evidence>
<dbReference type="EMBL" id="JAMRXG010000018">
    <property type="protein sequence ID" value="MCM6778048.1"/>
    <property type="molecule type" value="Genomic_DNA"/>
</dbReference>